<dbReference type="Proteomes" id="UP001305414">
    <property type="component" value="Unassembled WGS sequence"/>
</dbReference>
<evidence type="ECO:0000313" key="1">
    <source>
        <dbReference type="EMBL" id="KAK5628339.1"/>
    </source>
</evidence>
<proteinExistence type="predicted"/>
<comment type="caution">
    <text evidence="1">The sequence shown here is derived from an EMBL/GenBank/DDBJ whole genome shotgun (WGS) entry which is preliminary data.</text>
</comment>
<sequence length="79" mass="8507">MVWEALGVSESRSYSAALRLNGGRGAISLFQYPSMPNDRIVDSVLDARNGRDIVLQAPEDSVLRVGSRFSTPQGGPRTG</sequence>
<organism evidence="1 2">
    <name type="scientific">Xylaria bambusicola</name>
    <dbReference type="NCBI Taxonomy" id="326684"/>
    <lineage>
        <taxon>Eukaryota</taxon>
        <taxon>Fungi</taxon>
        <taxon>Dikarya</taxon>
        <taxon>Ascomycota</taxon>
        <taxon>Pezizomycotina</taxon>
        <taxon>Sordariomycetes</taxon>
        <taxon>Xylariomycetidae</taxon>
        <taxon>Xylariales</taxon>
        <taxon>Xylariaceae</taxon>
        <taxon>Xylaria</taxon>
    </lineage>
</organism>
<dbReference type="EMBL" id="JAWHQM010000008">
    <property type="protein sequence ID" value="KAK5628339.1"/>
    <property type="molecule type" value="Genomic_DNA"/>
</dbReference>
<accession>A0AAN7UVL6</accession>
<dbReference type="AlphaFoldDB" id="A0AAN7UVL6"/>
<evidence type="ECO:0000313" key="2">
    <source>
        <dbReference type="Proteomes" id="UP001305414"/>
    </source>
</evidence>
<name>A0AAN7UVL6_9PEZI</name>
<protein>
    <submittedName>
        <fullName evidence="1">Uncharacterized protein</fullName>
    </submittedName>
</protein>
<keyword evidence="2" id="KW-1185">Reference proteome</keyword>
<reference evidence="1 2" key="1">
    <citation type="submission" date="2023-10" db="EMBL/GenBank/DDBJ databases">
        <title>Draft genome sequence of Xylaria bambusicola isolate GMP-LS, the root and basal stem rot pathogen of sugarcane in Indonesia.</title>
        <authorList>
            <person name="Selvaraj P."/>
            <person name="Muralishankar V."/>
            <person name="Muruganantham S."/>
            <person name="Sp S."/>
            <person name="Haryani S."/>
            <person name="Lau K.J.X."/>
            <person name="Naqvi N.I."/>
        </authorList>
    </citation>
    <scope>NUCLEOTIDE SEQUENCE [LARGE SCALE GENOMIC DNA]</scope>
    <source>
        <strain evidence="1">GMP-LS</strain>
    </source>
</reference>
<gene>
    <name evidence="1" type="ORF">RRF57_004054</name>
</gene>